<dbReference type="GO" id="GO:0005524">
    <property type="term" value="F:ATP binding"/>
    <property type="evidence" value="ECO:0007669"/>
    <property type="project" value="UniProtKB-KW"/>
</dbReference>
<sequence>MPTLSVPPIDVVALRSFLAAYGTDEMLADELPVAMSMASAYRLRTSQGARLLHLFDEGEAQQAAMVATLFLCLQGADIPCPNPVADHDGRLFGWLGGRSAILSACPAGRVLASHTAAHCARVGELLARLHRLAGQCVPVQTTGSTVREWRDIAPMLAPELAAADAALLRDEIRFQGLYRFSDLPQGLIHGDIAPEALLFDDGRLCGVLGLERARTDARLRDLAIATTACCSLADGSLDPERVLAMLEAYHAVVVLTPIERGAWPVMLRAAALQQWVRALQHEERADPSVAAAKARLLDRIAREGELQRLWP</sequence>
<evidence type="ECO:0000256" key="4">
    <source>
        <dbReference type="ARBA" id="ARBA00022741"/>
    </source>
</evidence>
<evidence type="ECO:0000256" key="2">
    <source>
        <dbReference type="ARBA" id="ARBA00022679"/>
    </source>
</evidence>
<evidence type="ECO:0000256" key="3">
    <source>
        <dbReference type="ARBA" id="ARBA00022697"/>
    </source>
</evidence>
<dbReference type="InterPro" id="IPR002575">
    <property type="entry name" value="Aminoglycoside_PTrfase"/>
</dbReference>
<dbReference type="SUPFAM" id="SSF56112">
    <property type="entry name" value="Protein kinase-like (PK-like)"/>
    <property type="match status" value="1"/>
</dbReference>
<dbReference type="InterPro" id="IPR050249">
    <property type="entry name" value="Pseudomonas-type_ThrB"/>
</dbReference>
<keyword evidence="3 8" id="KW-0791">Threonine biosynthesis</keyword>
<dbReference type="InterPro" id="IPR005280">
    <property type="entry name" value="Homoserine_kinase_II"/>
</dbReference>
<keyword evidence="1 8" id="KW-0028">Amino-acid biosynthesis</keyword>
<dbReference type="EC" id="2.7.1.39" evidence="8"/>
<evidence type="ECO:0000259" key="9">
    <source>
        <dbReference type="Pfam" id="PF01636"/>
    </source>
</evidence>
<dbReference type="GO" id="GO:0004413">
    <property type="term" value="F:homoserine kinase activity"/>
    <property type="evidence" value="ECO:0007669"/>
    <property type="project" value="UniProtKB-UniRule"/>
</dbReference>
<proteinExistence type="inferred from homology"/>
<feature type="domain" description="Aminoglycoside phosphotransferase" evidence="9">
    <location>
        <begin position="39"/>
        <end position="245"/>
    </location>
</feature>
<dbReference type="InterPro" id="IPR011009">
    <property type="entry name" value="Kinase-like_dom_sf"/>
</dbReference>
<comment type="catalytic activity">
    <reaction evidence="8">
        <text>L-homoserine + ATP = O-phospho-L-homoserine + ADP + H(+)</text>
        <dbReference type="Rhea" id="RHEA:13985"/>
        <dbReference type="ChEBI" id="CHEBI:15378"/>
        <dbReference type="ChEBI" id="CHEBI:30616"/>
        <dbReference type="ChEBI" id="CHEBI:57476"/>
        <dbReference type="ChEBI" id="CHEBI:57590"/>
        <dbReference type="ChEBI" id="CHEBI:456216"/>
        <dbReference type="EC" id="2.7.1.39"/>
    </reaction>
</comment>
<evidence type="ECO:0000256" key="8">
    <source>
        <dbReference type="HAMAP-Rule" id="MF_00301"/>
    </source>
</evidence>
<evidence type="ECO:0000313" key="10">
    <source>
        <dbReference type="EMBL" id="AOU99097.1"/>
    </source>
</evidence>
<keyword evidence="5 8" id="KW-0418">Kinase</keyword>
<dbReference type="Proteomes" id="UP000095401">
    <property type="component" value="Chromosome"/>
</dbReference>
<dbReference type="PANTHER" id="PTHR21064:SF6">
    <property type="entry name" value="AMINOGLYCOSIDE PHOSPHOTRANSFERASE DOMAIN-CONTAINING PROTEIN"/>
    <property type="match status" value="1"/>
</dbReference>
<evidence type="ECO:0000256" key="5">
    <source>
        <dbReference type="ARBA" id="ARBA00022777"/>
    </source>
</evidence>
<keyword evidence="2 8" id="KW-0808">Transferase</keyword>
<evidence type="ECO:0000256" key="7">
    <source>
        <dbReference type="ARBA" id="ARBA00038240"/>
    </source>
</evidence>
<reference evidence="11" key="1">
    <citation type="submission" date="2016-09" db="EMBL/GenBank/DDBJ databases">
        <title>Acidihalobacter prosperus F5.</title>
        <authorList>
            <person name="Khaleque H.N."/>
            <person name="Ramsay J.P."/>
            <person name="Kaksonen A.H."/>
            <person name="Boxall N.J."/>
            <person name="Watkin E.L.J."/>
        </authorList>
    </citation>
    <scope>NUCLEOTIDE SEQUENCE [LARGE SCALE GENOMIC DNA]</scope>
    <source>
        <strain evidence="11">F5</strain>
    </source>
</reference>
<accession>A0A1D8IRR5</accession>
<evidence type="ECO:0000256" key="6">
    <source>
        <dbReference type="ARBA" id="ARBA00022840"/>
    </source>
</evidence>
<keyword evidence="11" id="KW-1185">Reference proteome</keyword>
<dbReference type="CDD" id="cd05153">
    <property type="entry name" value="HomoserineK_II"/>
    <property type="match status" value="1"/>
</dbReference>
<evidence type="ECO:0000256" key="1">
    <source>
        <dbReference type="ARBA" id="ARBA00022605"/>
    </source>
</evidence>
<keyword evidence="4 8" id="KW-0547">Nucleotide-binding</keyword>
<protein>
    <recommendedName>
        <fullName evidence="8">Homoserine kinase</fullName>
        <shortName evidence="8">HK</shortName>
        <shortName evidence="8">HSK</shortName>
        <ecNumber evidence="8">2.7.1.39</ecNumber>
    </recommendedName>
</protein>
<comment type="similarity">
    <text evidence="7 8">Belongs to the pseudomonas-type ThrB family.</text>
</comment>
<dbReference type="GO" id="GO:0009088">
    <property type="term" value="P:threonine biosynthetic process"/>
    <property type="evidence" value="ECO:0007669"/>
    <property type="project" value="UniProtKB-UniRule"/>
</dbReference>
<dbReference type="Gene3D" id="3.30.200.20">
    <property type="entry name" value="Phosphorylase Kinase, domain 1"/>
    <property type="match status" value="1"/>
</dbReference>
<organism evidence="10 11">
    <name type="scientific">Acidihalobacter yilgarnensis</name>
    <dbReference type="NCBI Taxonomy" id="2819280"/>
    <lineage>
        <taxon>Bacteria</taxon>
        <taxon>Pseudomonadati</taxon>
        <taxon>Pseudomonadota</taxon>
        <taxon>Gammaproteobacteria</taxon>
        <taxon>Chromatiales</taxon>
        <taxon>Ectothiorhodospiraceae</taxon>
        <taxon>Acidihalobacter</taxon>
    </lineage>
</organism>
<name>A0A1D8IRR5_9GAMM</name>
<dbReference type="Gene3D" id="3.90.1200.10">
    <property type="match status" value="1"/>
</dbReference>
<dbReference type="PANTHER" id="PTHR21064">
    <property type="entry name" value="AMINOGLYCOSIDE PHOSPHOTRANSFERASE DOMAIN-CONTAINING PROTEIN-RELATED"/>
    <property type="match status" value="1"/>
</dbReference>
<dbReference type="Pfam" id="PF01636">
    <property type="entry name" value="APH"/>
    <property type="match status" value="1"/>
</dbReference>
<dbReference type="UniPathway" id="UPA00050">
    <property type="reaction ID" value="UER00064"/>
</dbReference>
<dbReference type="HAMAP" id="MF_00301">
    <property type="entry name" value="Homoser_kinase_2"/>
    <property type="match status" value="1"/>
</dbReference>
<dbReference type="AlphaFoldDB" id="A0A1D8IRR5"/>
<evidence type="ECO:0000313" key="11">
    <source>
        <dbReference type="Proteomes" id="UP000095401"/>
    </source>
</evidence>
<keyword evidence="6 8" id="KW-0067">ATP-binding</keyword>
<gene>
    <name evidence="8" type="primary">thrB</name>
    <name evidence="10" type="ORF">BI364_15140</name>
</gene>
<dbReference type="EMBL" id="CP017415">
    <property type="protein sequence ID" value="AOU99097.1"/>
    <property type="molecule type" value="Genomic_DNA"/>
</dbReference>
<dbReference type="KEGG" id="aprs:BI364_15140"/>
<comment type="pathway">
    <text evidence="8">Amino-acid biosynthesis; L-threonine biosynthesis; L-threonine from L-aspartate: step 4/5.</text>
</comment>
<dbReference type="RefSeq" id="WP_070079450.1">
    <property type="nucleotide sequence ID" value="NZ_CP017415.1"/>
</dbReference>